<accession>A0ABZ0EDY4</accession>
<keyword evidence="2" id="KW-1185">Reference proteome</keyword>
<reference evidence="1 2" key="1">
    <citation type="submission" date="2023-10" db="EMBL/GenBank/DDBJ databases">
        <title>Surface-active antibiotics is a multifunctional adaptation for post-fire microbes.</title>
        <authorList>
            <person name="Liu M.D."/>
            <person name="Du Y."/>
            <person name="Koupaei S.K."/>
            <person name="Kim N.R."/>
            <person name="Zhang W."/>
            <person name="Traxler M.F."/>
        </authorList>
    </citation>
    <scope>NUCLEOTIDE SEQUENCE [LARGE SCALE GENOMIC DNA]</scope>
    <source>
        <strain evidence="1 2">F3</strain>
    </source>
</reference>
<sequence length="71" mass="8392">MPQFVRGFFEDESFDIGKTRRLGREEAVMPELHSLPTFAQLFQQFFLEHLMQQPNATGHLSAWHSTILMRR</sequence>
<evidence type="ECO:0000313" key="2">
    <source>
        <dbReference type="Proteomes" id="UP001302652"/>
    </source>
</evidence>
<dbReference type="EMBL" id="CP136511">
    <property type="protein sequence ID" value="WOD14393.1"/>
    <property type="molecule type" value="Genomic_DNA"/>
</dbReference>
<dbReference type="Proteomes" id="UP001302652">
    <property type="component" value="Chromosome 3"/>
</dbReference>
<gene>
    <name evidence="1" type="ORF">RW095_02610</name>
</gene>
<name>A0ABZ0EDY4_9BURK</name>
<protein>
    <submittedName>
        <fullName evidence="1">Uncharacterized protein</fullName>
    </submittedName>
</protein>
<dbReference type="RefSeq" id="WP_317016264.1">
    <property type="nucleotide sequence ID" value="NZ_CP136511.1"/>
</dbReference>
<evidence type="ECO:0000313" key="1">
    <source>
        <dbReference type="EMBL" id="WOD14393.1"/>
    </source>
</evidence>
<organism evidence="1 2">
    <name type="scientific">Paraburkholderia kirstenboschensis</name>
    <dbReference type="NCBI Taxonomy" id="1245436"/>
    <lineage>
        <taxon>Bacteria</taxon>
        <taxon>Pseudomonadati</taxon>
        <taxon>Pseudomonadota</taxon>
        <taxon>Betaproteobacteria</taxon>
        <taxon>Burkholderiales</taxon>
        <taxon>Burkholderiaceae</taxon>
        <taxon>Paraburkholderia</taxon>
    </lineage>
</organism>
<proteinExistence type="predicted"/>